<evidence type="ECO:0000313" key="15">
    <source>
        <dbReference type="EMBL" id="CAH3015551.1"/>
    </source>
</evidence>
<evidence type="ECO:0000256" key="8">
    <source>
        <dbReference type="ARBA" id="ARBA00023295"/>
    </source>
</evidence>
<dbReference type="PROSITE" id="PS01095">
    <property type="entry name" value="GH18_1"/>
    <property type="match status" value="1"/>
</dbReference>
<evidence type="ECO:0000256" key="10">
    <source>
        <dbReference type="SAM" id="MobiDB-lite"/>
    </source>
</evidence>
<dbReference type="PROSITE" id="PS50940">
    <property type="entry name" value="CHIT_BIND_II"/>
    <property type="match status" value="1"/>
</dbReference>
<gene>
    <name evidence="15" type="ORF">PEVE_00018411</name>
</gene>
<dbReference type="EMBL" id="CALNXI010000025">
    <property type="protein sequence ID" value="CAH3015551.1"/>
    <property type="molecule type" value="Genomic_DNA"/>
</dbReference>
<keyword evidence="6 11" id="KW-0472">Membrane</keyword>
<dbReference type="PANTHER" id="PTHR45708:SF49">
    <property type="entry name" value="ENDOCHITINASE"/>
    <property type="match status" value="1"/>
</dbReference>
<protein>
    <recommendedName>
        <fullName evidence="2">chitinase</fullName>
        <ecNumber evidence="2">3.2.1.14</ecNumber>
    </recommendedName>
</protein>
<sequence>MIDKEYFVNYNNSSNESSFVVSSPSCFFLDPLNEYEPGGLLYVESVITTVINLVGAIIAVWGNGIILLTFWKSSQLRSQSHLFLWCLAFADFLTGLIAQPFYGAYKIALLSGHASSSCVYRVILETVAWFSAALSCALVSSIVGDRYLALHFHLRYHVVVTTKKVAFHIMYLVITMAILSLSRFATTTVTPFLYVNILGLLNGFFMLLICYWKIFKQVLRHFRKIQDQAFTESQTIDMQRFKKSPRSTYAGRQLLVGYWGQNGAGPANGPANYEKPLLEVCRTTKYDILAVSFLIVFFDARNKGMPALNFAYHCETPVSVEYPFLLRCPKIEEGIKECQRRGKKVIMSIGGATGDGTLPDPDEAREFAKTLYNLFLGGSLYKDIRPFGSAVMDGIDLDIEGGDYKYYPEFITELRKLMDDDQTKSYLITGAPQCPFPDHHLGPVKPGTGLEEAGQYVDHLYIQFYNNYCHTGAGQWFMDTLNKWLAFAERMKPRGPLIFIGFPADTKGASGAQFYRPPGELRSLYQSVKNLRGIGGIMLWDVSWDQNNVINGQRYSEYAFKELGDVTVPPTQAPPPSVTTQAPPPPVTTEAPLPQVTTQAPRPPTTSGSFSCASSVDGLYPHPSDCSKFIQCHGGQESQISCPSGLLFNPKIKACDWPANVQCA</sequence>
<dbReference type="EC" id="3.2.1.14" evidence="2"/>
<dbReference type="SMART" id="SM00494">
    <property type="entry name" value="ChtBD2"/>
    <property type="match status" value="1"/>
</dbReference>
<dbReference type="SUPFAM" id="SSF81321">
    <property type="entry name" value="Family A G protein-coupled receptor-like"/>
    <property type="match status" value="1"/>
</dbReference>
<dbReference type="PROSITE" id="PS50262">
    <property type="entry name" value="G_PROTEIN_RECEP_F1_2"/>
    <property type="match status" value="1"/>
</dbReference>
<dbReference type="Gene3D" id="3.20.20.80">
    <property type="entry name" value="Glycosidases"/>
    <property type="match status" value="1"/>
</dbReference>
<dbReference type="PANTHER" id="PTHR45708">
    <property type="entry name" value="ENDOCHITINASE"/>
    <property type="match status" value="1"/>
</dbReference>
<dbReference type="InterPro" id="IPR000276">
    <property type="entry name" value="GPCR_Rhodpsn"/>
</dbReference>
<evidence type="ECO:0000256" key="2">
    <source>
        <dbReference type="ARBA" id="ARBA00012729"/>
    </source>
</evidence>
<dbReference type="Gene3D" id="1.20.1070.10">
    <property type="entry name" value="Rhodopsin 7-helix transmembrane proteins"/>
    <property type="match status" value="1"/>
</dbReference>
<dbReference type="CDD" id="cd02877">
    <property type="entry name" value="GH18_hevamine_XipI_class_III"/>
    <property type="match status" value="1"/>
</dbReference>
<evidence type="ECO:0000256" key="6">
    <source>
        <dbReference type="ARBA" id="ARBA00023136"/>
    </source>
</evidence>
<feature type="region of interest" description="Disordered" evidence="10">
    <location>
        <begin position="566"/>
        <end position="608"/>
    </location>
</feature>
<feature type="transmembrane region" description="Helical" evidence="11">
    <location>
        <begin position="46"/>
        <end position="70"/>
    </location>
</feature>
<evidence type="ECO:0000256" key="7">
    <source>
        <dbReference type="ARBA" id="ARBA00023157"/>
    </source>
</evidence>
<keyword evidence="5 11" id="KW-1133">Transmembrane helix</keyword>
<dbReference type="InterPro" id="IPR045321">
    <property type="entry name" value="Cts1-like"/>
</dbReference>
<keyword evidence="16" id="KW-1185">Reference proteome</keyword>
<feature type="domain" description="GH18" evidence="14">
    <location>
        <begin position="253"/>
        <end position="560"/>
    </location>
</feature>
<dbReference type="Pfam" id="PF00001">
    <property type="entry name" value="7tm_1"/>
    <property type="match status" value="1"/>
</dbReference>
<dbReference type="InterPro" id="IPR001223">
    <property type="entry name" value="Glyco_hydro18_cat"/>
</dbReference>
<evidence type="ECO:0000259" key="14">
    <source>
        <dbReference type="PROSITE" id="PS51910"/>
    </source>
</evidence>
<dbReference type="InterPro" id="IPR050542">
    <property type="entry name" value="Glycosyl_Hydrlase18_Chitinase"/>
</dbReference>
<feature type="compositionally biased region" description="Pro residues" evidence="10">
    <location>
        <begin position="571"/>
        <end position="587"/>
    </location>
</feature>
<evidence type="ECO:0000259" key="13">
    <source>
        <dbReference type="PROSITE" id="PS50940"/>
    </source>
</evidence>
<proteinExistence type="predicted"/>
<feature type="transmembrane region" description="Helical" evidence="11">
    <location>
        <begin position="165"/>
        <end position="186"/>
    </location>
</feature>
<evidence type="ECO:0000256" key="5">
    <source>
        <dbReference type="ARBA" id="ARBA00022989"/>
    </source>
</evidence>
<evidence type="ECO:0000256" key="11">
    <source>
        <dbReference type="SAM" id="Phobius"/>
    </source>
</evidence>
<evidence type="ECO:0000313" key="16">
    <source>
        <dbReference type="Proteomes" id="UP001159427"/>
    </source>
</evidence>
<evidence type="ECO:0000256" key="4">
    <source>
        <dbReference type="ARBA" id="ARBA00022801"/>
    </source>
</evidence>
<feature type="transmembrane region" description="Helical" evidence="11">
    <location>
        <begin position="122"/>
        <end position="144"/>
    </location>
</feature>
<dbReference type="InterPro" id="IPR001579">
    <property type="entry name" value="Glyco_hydro_18_chit_AS"/>
</dbReference>
<comment type="caution">
    <text evidence="15">The sequence shown here is derived from an EMBL/GenBank/DDBJ whole genome shotgun (WGS) entry which is preliminary data.</text>
</comment>
<keyword evidence="4 9" id="KW-0378">Hydrolase</keyword>
<keyword evidence="3 11" id="KW-0812">Transmembrane</keyword>
<dbReference type="Gene3D" id="2.170.140.10">
    <property type="entry name" value="Chitin binding domain"/>
    <property type="match status" value="1"/>
</dbReference>
<dbReference type="InterPro" id="IPR017853">
    <property type="entry name" value="GH"/>
</dbReference>
<accession>A0ABN8LHZ5</accession>
<dbReference type="Pfam" id="PF01607">
    <property type="entry name" value="CBM_14"/>
    <property type="match status" value="1"/>
</dbReference>
<dbReference type="CDD" id="cd00637">
    <property type="entry name" value="7tm_classA_rhodopsin-like"/>
    <property type="match status" value="1"/>
</dbReference>
<feature type="transmembrane region" description="Helical" evidence="11">
    <location>
        <begin position="82"/>
        <end position="102"/>
    </location>
</feature>
<comment type="subcellular location">
    <subcellularLocation>
        <location evidence="1">Membrane</location>
    </subcellularLocation>
</comment>
<feature type="compositionally biased region" description="Polar residues" evidence="10">
    <location>
        <begin position="596"/>
        <end position="608"/>
    </location>
</feature>
<evidence type="ECO:0000256" key="1">
    <source>
        <dbReference type="ARBA" id="ARBA00004370"/>
    </source>
</evidence>
<dbReference type="InterPro" id="IPR017452">
    <property type="entry name" value="GPCR_Rhodpsn_7TM"/>
</dbReference>
<feature type="transmembrane region" description="Helical" evidence="11">
    <location>
        <begin position="192"/>
        <end position="214"/>
    </location>
</feature>
<dbReference type="SUPFAM" id="SSF57625">
    <property type="entry name" value="Invertebrate chitin-binding proteins"/>
    <property type="match status" value="1"/>
</dbReference>
<organism evidence="15 16">
    <name type="scientific">Porites evermanni</name>
    <dbReference type="NCBI Taxonomy" id="104178"/>
    <lineage>
        <taxon>Eukaryota</taxon>
        <taxon>Metazoa</taxon>
        <taxon>Cnidaria</taxon>
        <taxon>Anthozoa</taxon>
        <taxon>Hexacorallia</taxon>
        <taxon>Scleractinia</taxon>
        <taxon>Fungiina</taxon>
        <taxon>Poritidae</taxon>
        <taxon>Porites</taxon>
    </lineage>
</organism>
<dbReference type="Proteomes" id="UP001159427">
    <property type="component" value="Unassembled WGS sequence"/>
</dbReference>
<feature type="domain" description="G-protein coupled receptors family 1 profile" evidence="12">
    <location>
        <begin position="62"/>
        <end position="179"/>
    </location>
</feature>
<dbReference type="InterPro" id="IPR036508">
    <property type="entry name" value="Chitin-bd_dom_sf"/>
</dbReference>
<name>A0ABN8LHZ5_9CNID</name>
<keyword evidence="7" id="KW-1015">Disulfide bond</keyword>
<dbReference type="PROSITE" id="PS51910">
    <property type="entry name" value="GH18_2"/>
    <property type="match status" value="1"/>
</dbReference>
<keyword evidence="8 9" id="KW-0326">Glycosidase</keyword>
<evidence type="ECO:0000256" key="3">
    <source>
        <dbReference type="ARBA" id="ARBA00022692"/>
    </source>
</evidence>
<dbReference type="InterPro" id="IPR002557">
    <property type="entry name" value="Chitin-bd_dom"/>
</dbReference>
<reference evidence="15 16" key="1">
    <citation type="submission" date="2022-05" db="EMBL/GenBank/DDBJ databases">
        <authorList>
            <consortium name="Genoscope - CEA"/>
            <person name="William W."/>
        </authorList>
    </citation>
    <scope>NUCLEOTIDE SEQUENCE [LARGE SCALE GENOMIC DNA]</scope>
</reference>
<dbReference type="Pfam" id="PF00704">
    <property type="entry name" value="Glyco_hydro_18"/>
    <property type="match status" value="1"/>
</dbReference>
<dbReference type="PRINTS" id="PR00237">
    <property type="entry name" value="GPCRRHODOPSN"/>
</dbReference>
<evidence type="ECO:0000259" key="12">
    <source>
        <dbReference type="PROSITE" id="PS50262"/>
    </source>
</evidence>
<dbReference type="SUPFAM" id="SSF51445">
    <property type="entry name" value="(Trans)glycosidases"/>
    <property type="match status" value="1"/>
</dbReference>
<feature type="domain" description="Chitin-binding type-2" evidence="13">
    <location>
        <begin position="609"/>
        <end position="664"/>
    </location>
</feature>
<evidence type="ECO:0000256" key="9">
    <source>
        <dbReference type="RuleBase" id="RU000489"/>
    </source>
</evidence>